<dbReference type="AlphaFoldDB" id="A0A7X0MSY2"/>
<dbReference type="SUPFAM" id="SSF143120">
    <property type="entry name" value="YefM-like"/>
    <property type="match status" value="1"/>
</dbReference>
<sequence>MKTVSIQEAEENLSQLVDEAANGEPFVIARAGKPLVTVVAVDEAAAQEVTGPRKRRIGFLKGQFFIPEDMDKALDKEIEDLFYGARD</sequence>
<dbReference type="Gene3D" id="3.40.1620.10">
    <property type="entry name" value="YefM-like domain"/>
    <property type="match status" value="1"/>
</dbReference>
<dbReference type="RefSeq" id="WP_174195513.1">
    <property type="nucleotide sequence ID" value="NZ_JACHBU010000002.1"/>
</dbReference>
<dbReference type="Pfam" id="PF02604">
    <property type="entry name" value="PhdYeFM_antitox"/>
    <property type="match status" value="1"/>
</dbReference>
<evidence type="ECO:0000256" key="1">
    <source>
        <dbReference type="ARBA" id="ARBA00009981"/>
    </source>
</evidence>
<comment type="caution">
    <text evidence="3">The sequence shown here is derived from an EMBL/GenBank/DDBJ whole genome shotgun (WGS) entry which is preliminary data.</text>
</comment>
<protein>
    <recommendedName>
        <fullName evidence="2">Antitoxin</fullName>
    </recommendedName>
</protein>
<reference evidence="3 4" key="1">
    <citation type="submission" date="2020-08" db="EMBL/GenBank/DDBJ databases">
        <title>The Agave Microbiome: Exploring the role of microbial communities in plant adaptations to desert environments.</title>
        <authorList>
            <person name="Partida-Martinez L.P."/>
        </authorList>
    </citation>
    <scope>NUCLEOTIDE SEQUENCE [LARGE SCALE GENOMIC DNA]</scope>
    <source>
        <strain evidence="3 4">AS3.12</strain>
    </source>
</reference>
<dbReference type="InterPro" id="IPR051416">
    <property type="entry name" value="phD-YefM_TA_antitoxins"/>
</dbReference>
<dbReference type="PANTHER" id="PTHR35377">
    <property type="entry name" value="ANTITOXIN VAPB49-RELATED-RELATED"/>
    <property type="match status" value="1"/>
</dbReference>
<dbReference type="InterPro" id="IPR036165">
    <property type="entry name" value="YefM-like_sf"/>
</dbReference>
<evidence type="ECO:0000313" key="3">
    <source>
        <dbReference type="EMBL" id="MBB6507933.1"/>
    </source>
</evidence>
<dbReference type="PANTHER" id="PTHR35377:SF4">
    <property type="entry name" value="PREVENT-HOST-DEATH FAMILY PROTEIN"/>
    <property type="match status" value="1"/>
</dbReference>
<dbReference type="EMBL" id="JACHBU010000002">
    <property type="protein sequence ID" value="MBB6507933.1"/>
    <property type="molecule type" value="Genomic_DNA"/>
</dbReference>
<organism evidence="3 4">
    <name type="scientific">Rhizobium soli</name>
    <dbReference type="NCBI Taxonomy" id="424798"/>
    <lineage>
        <taxon>Bacteria</taxon>
        <taxon>Pseudomonadati</taxon>
        <taxon>Pseudomonadota</taxon>
        <taxon>Alphaproteobacteria</taxon>
        <taxon>Hyphomicrobiales</taxon>
        <taxon>Rhizobiaceae</taxon>
        <taxon>Rhizobium/Agrobacterium group</taxon>
        <taxon>Rhizobium</taxon>
    </lineage>
</organism>
<name>A0A7X0MSY2_9HYPH</name>
<dbReference type="NCBIfam" id="TIGR01552">
    <property type="entry name" value="phd_fam"/>
    <property type="match status" value="1"/>
</dbReference>
<keyword evidence="4" id="KW-1185">Reference proteome</keyword>
<gene>
    <name evidence="3" type="ORF">F4695_001265</name>
</gene>
<accession>A0A7X0MSY2</accession>
<comment type="similarity">
    <text evidence="1 2">Belongs to the phD/YefM antitoxin family.</text>
</comment>
<proteinExistence type="inferred from homology"/>
<evidence type="ECO:0000313" key="4">
    <source>
        <dbReference type="Proteomes" id="UP000585437"/>
    </source>
</evidence>
<dbReference type="Proteomes" id="UP000585437">
    <property type="component" value="Unassembled WGS sequence"/>
</dbReference>
<dbReference type="InterPro" id="IPR006442">
    <property type="entry name" value="Antitoxin_Phd/YefM"/>
</dbReference>
<evidence type="ECO:0000256" key="2">
    <source>
        <dbReference type="RuleBase" id="RU362080"/>
    </source>
</evidence>
<comment type="function">
    <text evidence="2">Antitoxin component of a type II toxin-antitoxin (TA) system.</text>
</comment>